<dbReference type="Gene3D" id="1.20.120.160">
    <property type="entry name" value="HPT domain"/>
    <property type="match status" value="1"/>
</dbReference>
<evidence type="ECO:0000259" key="3">
    <source>
        <dbReference type="PROSITE" id="PS50894"/>
    </source>
</evidence>
<dbReference type="Pfam" id="PF01627">
    <property type="entry name" value="Hpt"/>
    <property type="match status" value="1"/>
</dbReference>
<feature type="modified residue" description="Phosphohistidine" evidence="1">
    <location>
        <position position="99"/>
    </location>
</feature>
<dbReference type="OrthoDB" id="1673781at2759"/>
<sequence>MPAPTQQRVRPSPSPSKSTVQHREEETTPDGGTIELDNYPEIIDLTVFEQILEMDDDPEDRDFSKDIVSGFFEQAEQTLEKMNQSLVQSNLPELSSLGHFLKGSSATLGLVKVQKSCEKIQNFGKRLDASGNRDEPDDAKSLDNIRSTLGDVDEEYHEAKRLLQQFFKTEGE</sequence>
<dbReference type="CDD" id="cd00088">
    <property type="entry name" value="HPT"/>
    <property type="match status" value="1"/>
</dbReference>
<evidence type="ECO:0000256" key="2">
    <source>
        <dbReference type="SAM" id="MobiDB-lite"/>
    </source>
</evidence>
<dbReference type="SMART" id="SM00073">
    <property type="entry name" value="HPT"/>
    <property type="match status" value="1"/>
</dbReference>
<keyword evidence="4" id="KW-0418">Kinase</keyword>
<keyword evidence="1" id="KW-0597">Phosphoprotein</keyword>
<name>A0A6A6PGJ3_9PEZI</name>
<dbReference type="EMBL" id="MU001642">
    <property type="protein sequence ID" value="KAF2479108.1"/>
    <property type="molecule type" value="Genomic_DNA"/>
</dbReference>
<gene>
    <name evidence="4" type="ORF">BDY17DRAFT_49703</name>
</gene>
<dbReference type="InterPro" id="IPR045871">
    <property type="entry name" value="AHP1-5/YPD1"/>
</dbReference>
<dbReference type="RefSeq" id="XP_033585678.1">
    <property type="nucleotide sequence ID" value="XM_033738447.1"/>
</dbReference>
<keyword evidence="4" id="KW-0808">Transferase</keyword>
<dbReference type="PANTHER" id="PTHR28242">
    <property type="entry name" value="PHOSPHORELAY INTERMEDIATE PROTEIN YPD1"/>
    <property type="match status" value="1"/>
</dbReference>
<dbReference type="InterPro" id="IPR008207">
    <property type="entry name" value="Sig_transdc_His_kin_Hpt_dom"/>
</dbReference>
<reference evidence="4" key="1">
    <citation type="journal article" date="2020" name="Stud. Mycol.">
        <title>101 Dothideomycetes genomes: a test case for predicting lifestyles and emergence of pathogens.</title>
        <authorList>
            <person name="Haridas S."/>
            <person name="Albert R."/>
            <person name="Binder M."/>
            <person name="Bloem J."/>
            <person name="Labutti K."/>
            <person name="Salamov A."/>
            <person name="Andreopoulos B."/>
            <person name="Baker S."/>
            <person name="Barry K."/>
            <person name="Bills G."/>
            <person name="Bluhm B."/>
            <person name="Cannon C."/>
            <person name="Castanera R."/>
            <person name="Culley D."/>
            <person name="Daum C."/>
            <person name="Ezra D."/>
            <person name="Gonzalez J."/>
            <person name="Henrissat B."/>
            <person name="Kuo A."/>
            <person name="Liang C."/>
            <person name="Lipzen A."/>
            <person name="Lutzoni F."/>
            <person name="Magnuson J."/>
            <person name="Mondo S."/>
            <person name="Nolan M."/>
            <person name="Ohm R."/>
            <person name="Pangilinan J."/>
            <person name="Park H.-J."/>
            <person name="Ramirez L."/>
            <person name="Alfaro M."/>
            <person name="Sun H."/>
            <person name="Tritt A."/>
            <person name="Yoshinaga Y."/>
            <person name="Zwiers L.-H."/>
            <person name="Turgeon B."/>
            <person name="Goodwin S."/>
            <person name="Spatafora J."/>
            <person name="Crous P."/>
            <person name="Grigoriev I."/>
        </authorList>
    </citation>
    <scope>NUCLEOTIDE SEQUENCE</scope>
    <source>
        <strain evidence="4">CBS 113389</strain>
    </source>
</reference>
<dbReference type="AlphaFoldDB" id="A0A6A6PGJ3"/>
<dbReference type="Proteomes" id="UP000799767">
    <property type="component" value="Unassembled WGS sequence"/>
</dbReference>
<dbReference type="InterPro" id="IPR036641">
    <property type="entry name" value="HPT_dom_sf"/>
</dbReference>
<accession>A0A6A6PGJ3</accession>
<proteinExistence type="predicted"/>
<dbReference type="GO" id="GO:0043424">
    <property type="term" value="F:protein histidine kinase binding"/>
    <property type="evidence" value="ECO:0007669"/>
    <property type="project" value="InterPro"/>
</dbReference>
<dbReference type="GeneID" id="54479449"/>
<protein>
    <submittedName>
        <fullName evidence="4">Signal transduction histidine kinase</fullName>
    </submittedName>
</protein>
<dbReference type="GO" id="GO:0000160">
    <property type="term" value="P:phosphorelay signal transduction system"/>
    <property type="evidence" value="ECO:0007669"/>
    <property type="project" value="InterPro"/>
</dbReference>
<dbReference type="PROSITE" id="PS50894">
    <property type="entry name" value="HPT"/>
    <property type="match status" value="1"/>
</dbReference>
<evidence type="ECO:0000313" key="4">
    <source>
        <dbReference type="EMBL" id="KAF2479108.1"/>
    </source>
</evidence>
<organism evidence="4 5">
    <name type="scientific">Neohortaea acidophila</name>
    <dbReference type="NCBI Taxonomy" id="245834"/>
    <lineage>
        <taxon>Eukaryota</taxon>
        <taxon>Fungi</taxon>
        <taxon>Dikarya</taxon>
        <taxon>Ascomycota</taxon>
        <taxon>Pezizomycotina</taxon>
        <taxon>Dothideomycetes</taxon>
        <taxon>Dothideomycetidae</taxon>
        <taxon>Mycosphaerellales</taxon>
        <taxon>Teratosphaeriaceae</taxon>
        <taxon>Neohortaea</taxon>
    </lineage>
</organism>
<feature type="domain" description="HPt" evidence="3">
    <location>
        <begin position="60"/>
        <end position="166"/>
    </location>
</feature>
<evidence type="ECO:0000256" key="1">
    <source>
        <dbReference type="PROSITE-ProRule" id="PRU00110"/>
    </source>
</evidence>
<evidence type="ECO:0000313" key="5">
    <source>
        <dbReference type="Proteomes" id="UP000799767"/>
    </source>
</evidence>
<dbReference type="GO" id="GO:0005634">
    <property type="term" value="C:nucleus"/>
    <property type="evidence" value="ECO:0007669"/>
    <property type="project" value="TreeGrafter"/>
</dbReference>
<dbReference type="GO" id="GO:0005737">
    <property type="term" value="C:cytoplasm"/>
    <property type="evidence" value="ECO:0007669"/>
    <property type="project" value="TreeGrafter"/>
</dbReference>
<dbReference type="SUPFAM" id="SSF47226">
    <property type="entry name" value="Histidine-containing phosphotransfer domain, HPT domain"/>
    <property type="match status" value="1"/>
</dbReference>
<feature type="compositionally biased region" description="Polar residues" evidence="2">
    <location>
        <begin position="1"/>
        <end position="19"/>
    </location>
</feature>
<dbReference type="PANTHER" id="PTHR28242:SF52">
    <property type="entry name" value="PHOSPHORELAY INTERMEDIATE PROTEIN YPD1"/>
    <property type="match status" value="1"/>
</dbReference>
<feature type="region of interest" description="Disordered" evidence="2">
    <location>
        <begin position="1"/>
        <end position="36"/>
    </location>
</feature>
<dbReference type="GO" id="GO:0009927">
    <property type="term" value="F:histidine phosphotransfer kinase activity"/>
    <property type="evidence" value="ECO:0007669"/>
    <property type="project" value="InterPro"/>
</dbReference>
<keyword evidence="5" id="KW-1185">Reference proteome</keyword>